<dbReference type="EMBL" id="JNBR01001928">
    <property type="protein sequence ID" value="OQR84152.1"/>
    <property type="molecule type" value="Genomic_DNA"/>
</dbReference>
<accession>A0A1V9YEM7</accession>
<dbReference type="PANTHER" id="PTHR11474">
    <property type="entry name" value="TYROSINASE FAMILY MEMBER"/>
    <property type="match status" value="1"/>
</dbReference>
<evidence type="ECO:0000256" key="2">
    <source>
        <dbReference type="ARBA" id="ARBA00023008"/>
    </source>
</evidence>
<evidence type="ECO:0000256" key="3">
    <source>
        <dbReference type="SAM" id="MobiDB-lite"/>
    </source>
</evidence>
<feature type="domain" description="Tyrosinase copper-binding" evidence="5">
    <location>
        <begin position="283"/>
        <end position="294"/>
    </location>
</feature>
<protein>
    <recommendedName>
        <fullName evidence="5">Tyrosinase copper-binding domain-containing protein</fullName>
    </recommendedName>
</protein>
<proteinExistence type="predicted"/>
<feature type="compositionally biased region" description="Low complexity" evidence="3">
    <location>
        <begin position="23"/>
        <end position="57"/>
    </location>
</feature>
<dbReference type="InterPro" id="IPR008922">
    <property type="entry name" value="Di-copper_centre_dom_sf"/>
</dbReference>
<feature type="signal peptide" evidence="4">
    <location>
        <begin position="1"/>
        <end position="15"/>
    </location>
</feature>
<dbReference type="Gene3D" id="1.10.1280.10">
    <property type="entry name" value="Di-copper center containing domain from catechol oxidase"/>
    <property type="match status" value="1"/>
</dbReference>
<dbReference type="PRINTS" id="PR00092">
    <property type="entry name" value="TYROSINASE"/>
</dbReference>
<dbReference type="GO" id="GO:0016491">
    <property type="term" value="F:oxidoreductase activity"/>
    <property type="evidence" value="ECO:0007669"/>
    <property type="project" value="InterPro"/>
</dbReference>
<reference evidence="6 7" key="1">
    <citation type="journal article" date="2014" name="Genome Biol. Evol.">
        <title>The secreted proteins of Achlya hypogyna and Thraustotheca clavata identify the ancestral oomycete secretome and reveal gene acquisitions by horizontal gene transfer.</title>
        <authorList>
            <person name="Misner I."/>
            <person name="Blouin N."/>
            <person name="Leonard G."/>
            <person name="Richards T.A."/>
            <person name="Lane C.E."/>
        </authorList>
    </citation>
    <scope>NUCLEOTIDE SEQUENCE [LARGE SCALE GENOMIC DNA]</scope>
    <source>
        <strain evidence="6 7">ATCC 48635</strain>
    </source>
</reference>
<dbReference type="STRING" id="1202772.A0A1V9YEM7"/>
<gene>
    <name evidence="6" type="ORF">ACHHYP_13832</name>
</gene>
<evidence type="ECO:0000256" key="1">
    <source>
        <dbReference type="ARBA" id="ARBA00022723"/>
    </source>
</evidence>
<dbReference type="Pfam" id="PF00264">
    <property type="entry name" value="Tyrosinase"/>
    <property type="match status" value="1"/>
</dbReference>
<evidence type="ECO:0000256" key="4">
    <source>
        <dbReference type="SAM" id="SignalP"/>
    </source>
</evidence>
<dbReference type="GO" id="GO:0046872">
    <property type="term" value="F:metal ion binding"/>
    <property type="evidence" value="ECO:0007669"/>
    <property type="project" value="UniProtKB-KW"/>
</dbReference>
<keyword evidence="1" id="KW-0479">Metal-binding</keyword>
<name>A0A1V9YEM7_ACHHY</name>
<evidence type="ECO:0000313" key="6">
    <source>
        <dbReference type="EMBL" id="OQR84152.1"/>
    </source>
</evidence>
<feature type="chain" id="PRO_5012777171" description="Tyrosinase copper-binding domain-containing protein" evidence="4">
    <location>
        <begin position="16"/>
        <end position="520"/>
    </location>
</feature>
<dbReference type="OrthoDB" id="6132182at2759"/>
<keyword evidence="7" id="KW-1185">Reference proteome</keyword>
<dbReference type="InterPro" id="IPR050316">
    <property type="entry name" value="Tyrosinase/Hemocyanin"/>
</dbReference>
<feature type="region of interest" description="Disordered" evidence="3">
    <location>
        <begin position="23"/>
        <end position="60"/>
    </location>
</feature>
<dbReference type="SUPFAM" id="SSF48056">
    <property type="entry name" value="Di-copper centre-containing domain"/>
    <property type="match status" value="1"/>
</dbReference>
<evidence type="ECO:0000313" key="7">
    <source>
        <dbReference type="Proteomes" id="UP000243579"/>
    </source>
</evidence>
<sequence length="520" mass="56230">MRFLYLIATAATVLAATPAPTTINAAPTATTGSPTVAPAGPTTSTAPAATTGASSTPNACPPRVRQAWSTMTPAAKALYIQAVSLGMQKGYHHRFVEIHLEPASNNEAHDNFFFYWHRAFLLAYENMLRSLGPQFACITLPFWDYATLGANFISGGCTNMLECGPLLKDFGGSLPQGSTGPLQVTINGLELEAANCVVSPLTQNFCQNSTAFAAGKCFNCMPRNDWSQAPVPPDVNALSVFSNVLGDTPPTLEGVTSGVQWGTHNMVHAVLDSTMGSFASPADPVFYAHHATTDALHAIYYNCIVAPSPPRDKTTDPRTWTDSRNYAGKTISPTDVITMKVGEAETMPVSIWTATTSPIYPFFQGIPQTYPAYADTQGLGAYSYTYNFTGTMLDGMNSQCSAYKPPVSMLLSGAKIVPKDPVAREASWLQEATILASNYYTSQRDITHQVQMMLCVYYNECLGGVFDYSEEFKTNFHTSKKPPCKRIIDDLAAGMTVIGVPGWERTMLKTYPCNAPSKSF</sequence>
<dbReference type="PANTHER" id="PTHR11474:SF126">
    <property type="entry name" value="TYROSINASE-LIKE PROTEIN TYR-1-RELATED"/>
    <property type="match status" value="1"/>
</dbReference>
<keyword evidence="4" id="KW-0732">Signal</keyword>
<evidence type="ECO:0000259" key="5">
    <source>
        <dbReference type="PROSITE" id="PS00498"/>
    </source>
</evidence>
<dbReference type="PROSITE" id="PS00498">
    <property type="entry name" value="TYROSINASE_2"/>
    <property type="match status" value="1"/>
</dbReference>
<keyword evidence="2" id="KW-0186">Copper</keyword>
<organism evidence="6 7">
    <name type="scientific">Achlya hypogyna</name>
    <name type="common">Oomycete</name>
    <name type="synonym">Protoachlya hypogyna</name>
    <dbReference type="NCBI Taxonomy" id="1202772"/>
    <lineage>
        <taxon>Eukaryota</taxon>
        <taxon>Sar</taxon>
        <taxon>Stramenopiles</taxon>
        <taxon>Oomycota</taxon>
        <taxon>Saprolegniomycetes</taxon>
        <taxon>Saprolegniales</taxon>
        <taxon>Achlyaceae</taxon>
        <taxon>Achlya</taxon>
    </lineage>
</organism>
<comment type="caution">
    <text evidence="6">The sequence shown here is derived from an EMBL/GenBank/DDBJ whole genome shotgun (WGS) entry which is preliminary data.</text>
</comment>
<dbReference type="Proteomes" id="UP000243579">
    <property type="component" value="Unassembled WGS sequence"/>
</dbReference>
<dbReference type="AlphaFoldDB" id="A0A1V9YEM7"/>
<dbReference type="InterPro" id="IPR002227">
    <property type="entry name" value="Tyrosinase_Cu-bd"/>
</dbReference>